<reference evidence="2 3" key="1">
    <citation type="submission" date="2015-09" db="EMBL/GenBank/DDBJ databases">
        <title>Atta colombica WGS genome.</title>
        <authorList>
            <person name="Nygaard S."/>
            <person name="Hu H."/>
            <person name="Boomsma J."/>
            <person name="Zhang G."/>
        </authorList>
    </citation>
    <scope>NUCLEOTIDE SEQUENCE [LARGE SCALE GENOMIC DNA]</scope>
    <source>
        <strain evidence="2">Treedump-2</strain>
        <tissue evidence="2">Whole body</tissue>
    </source>
</reference>
<dbReference type="EMBL" id="KQ976500">
    <property type="protein sequence ID" value="KYM83050.1"/>
    <property type="molecule type" value="Genomic_DNA"/>
</dbReference>
<keyword evidence="1" id="KW-1133">Transmembrane helix</keyword>
<evidence type="ECO:0000256" key="1">
    <source>
        <dbReference type="SAM" id="Phobius"/>
    </source>
</evidence>
<dbReference type="AlphaFoldDB" id="A0A195BFV6"/>
<evidence type="ECO:0000313" key="3">
    <source>
        <dbReference type="Proteomes" id="UP000078540"/>
    </source>
</evidence>
<evidence type="ECO:0000313" key="2">
    <source>
        <dbReference type="EMBL" id="KYM83050.1"/>
    </source>
</evidence>
<dbReference type="Proteomes" id="UP000078540">
    <property type="component" value="Unassembled WGS sequence"/>
</dbReference>
<feature type="transmembrane region" description="Helical" evidence="1">
    <location>
        <begin position="63"/>
        <end position="89"/>
    </location>
</feature>
<accession>A0A195BFV6</accession>
<keyword evidence="1" id="KW-0812">Transmembrane</keyword>
<sequence>MNEDWLAEPVCWGFGSVYRVALMSGGSRRLWNQLLRSAPSLSSSLAFSIYLRTRGFGLSPAFYYLYLPFIFLSLSLPPSFSLSLGFGYIRTPLLSYNLRQLSPTTNSIAEIEP</sequence>
<keyword evidence="3" id="KW-1185">Reference proteome</keyword>
<organism evidence="2 3">
    <name type="scientific">Atta colombica</name>
    <dbReference type="NCBI Taxonomy" id="520822"/>
    <lineage>
        <taxon>Eukaryota</taxon>
        <taxon>Metazoa</taxon>
        <taxon>Ecdysozoa</taxon>
        <taxon>Arthropoda</taxon>
        <taxon>Hexapoda</taxon>
        <taxon>Insecta</taxon>
        <taxon>Pterygota</taxon>
        <taxon>Neoptera</taxon>
        <taxon>Endopterygota</taxon>
        <taxon>Hymenoptera</taxon>
        <taxon>Apocrita</taxon>
        <taxon>Aculeata</taxon>
        <taxon>Formicoidea</taxon>
        <taxon>Formicidae</taxon>
        <taxon>Myrmicinae</taxon>
        <taxon>Atta</taxon>
    </lineage>
</organism>
<proteinExistence type="predicted"/>
<protein>
    <submittedName>
        <fullName evidence="2">Uncharacterized protein</fullName>
    </submittedName>
</protein>
<keyword evidence="1" id="KW-0472">Membrane</keyword>
<gene>
    <name evidence="2" type="ORF">ALC53_06315</name>
</gene>
<name>A0A195BFV6_9HYME</name>